<dbReference type="AlphaFoldDB" id="A0A0K2U9A7"/>
<feature type="domain" description="Cell division control protein 73 C-terminal" evidence="8">
    <location>
        <begin position="359"/>
        <end position="511"/>
    </location>
</feature>
<dbReference type="InterPro" id="IPR038103">
    <property type="entry name" value="CDC73_C_sf"/>
</dbReference>
<evidence type="ECO:0000256" key="6">
    <source>
        <dbReference type="SAM" id="MobiDB-lite"/>
    </source>
</evidence>
<dbReference type="InterPro" id="IPR007852">
    <property type="entry name" value="Cdc73/Parafibromin"/>
</dbReference>
<feature type="region of interest" description="Disordered" evidence="6">
    <location>
        <begin position="241"/>
        <end position="281"/>
    </location>
</feature>
<keyword evidence="5" id="KW-0539">Nucleus</keyword>
<evidence type="ECO:0000256" key="1">
    <source>
        <dbReference type="ARBA" id="ARBA00004123"/>
    </source>
</evidence>
<proteinExistence type="inferred from homology"/>
<comment type="subcellular location">
    <subcellularLocation>
        <location evidence="1">Nucleus</location>
    </subcellularLocation>
</comment>
<dbReference type="InterPro" id="IPR031336">
    <property type="entry name" value="CDC73_C"/>
</dbReference>
<evidence type="ECO:0000256" key="3">
    <source>
        <dbReference type="ARBA" id="ARBA00023015"/>
    </source>
</evidence>
<dbReference type="Pfam" id="PF16050">
    <property type="entry name" value="CDC73_N"/>
    <property type="match status" value="1"/>
</dbReference>
<feature type="compositionally biased region" description="Low complexity" evidence="6">
    <location>
        <begin position="318"/>
        <end position="347"/>
    </location>
</feature>
<dbReference type="OrthoDB" id="2186602at2759"/>
<dbReference type="Pfam" id="PF05179">
    <property type="entry name" value="CDC73_C"/>
    <property type="match status" value="1"/>
</dbReference>
<dbReference type="Gene3D" id="3.40.50.11990">
    <property type="entry name" value="RNA polymerase II accessory factor, Cdc73 C-terminal domain"/>
    <property type="match status" value="1"/>
</dbReference>
<evidence type="ECO:0000256" key="7">
    <source>
        <dbReference type="SAM" id="Phobius"/>
    </source>
</evidence>
<dbReference type="GO" id="GO:0000993">
    <property type="term" value="F:RNA polymerase II complex binding"/>
    <property type="evidence" value="ECO:0007669"/>
    <property type="project" value="TreeGrafter"/>
</dbReference>
<dbReference type="GO" id="GO:0016593">
    <property type="term" value="C:Cdc73/Paf1 complex"/>
    <property type="evidence" value="ECO:0007669"/>
    <property type="project" value="InterPro"/>
</dbReference>
<sequence length="522" mass="58748">MSKRIIRSTGKSIRGILQITLVLFFSIPFLVCPSCRSDEYYSLECLLYFLKNKDISHPAYVRQAASEDIPVVHRPDRKDLLLYLTKSDAPAPARIDKSARLEMPIHVKRPTEEALESLAKKPRYDENQSQEIKDRLAAKLDAPKDGKLSINKANLKNLSDELTKDKLAEIRAKFISKKRTRIKPEDDESKGTSMGFGALEVDRTRDIFSRERQWRTRTTILQSTGKTFSKSVMAILQSVKAREEGKMSNGKPGSSIGPLPSNTPRPGGPVMNAPQKSLPNYNRYDQERFRGKEDTHGFNIETTGTFSGMTLKSVTEGSDSAANRNRSSSSSAGPNSHSSSSQSRNQSAPPPASSGKRPSKTPIIIIPAAPKSLISMHNAKDVLQDLKFVSTEDKKAQGAKRDNELLIQRRKEGGYTVPYRVIDNPAKLSNADWDRVVAVFVMGQAWQFKGWPWDGNPTVIFSKVAAFHVKWDESNLEKNIANWSVNIIELSRNKRHLDRAKLMLFWEALDKYMTNNKSHLRF</sequence>
<dbReference type="PANTHER" id="PTHR12466:SF8">
    <property type="entry name" value="PARAFIBROMIN"/>
    <property type="match status" value="1"/>
</dbReference>
<keyword evidence="7" id="KW-0472">Membrane</keyword>
<feature type="domain" description="Paf1 complex subunit Cdc73 N-terminal" evidence="9">
    <location>
        <begin position="37"/>
        <end position="288"/>
    </location>
</feature>
<comment type="similarity">
    <text evidence="2">Belongs to the CDC73 family.</text>
</comment>
<evidence type="ECO:0000256" key="2">
    <source>
        <dbReference type="ARBA" id="ARBA00010427"/>
    </source>
</evidence>
<evidence type="ECO:0000256" key="4">
    <source>
        <dbReference type="ARBA" id="ARBA00023163"/>
    </source>
</evidence>
<accession>A0A0K2U9A7</accession>
<protein>
    <submittedName>
        <fullName evidence="10">Hyrax [Apis mellifera]</fullName>
    </submittedName>
</protein>
<keyword evidence="7" id="KW-1133">Transmembrane helix</keyword>
<evidence type="ECO:0000259" key="9">
    <source>
        <dbReference type="Pfam" id="PF16050"/>
    </source>
</evidence>
<dbReference type="GO" id="GO:0032968">
    <property type="term" value="P:positive regulation of transcription elongation by RNA polymerase II"/>
    <property type="evidence" value="ECO:0007669"/>
    <property type="project" value="TreeGrafter"/>
</dbReference>
<name>A0A0K2U9A7_LEPSM</name>
<keyword evidence="7" id="KW-0812">Transmembrane</keyword>
<feature type="region of interest" description="Disordered" evidence="6">
    <location>
        <begin position="309"/>
        <end position="361"/>
    </location>
</feature>
<dbReference type="InterPro" id="IPR032041">
    <property type="entry name" value="Cdc73_N"/>
</dbReference>
<evidence type="ECO:0000313" key="10">
    <source>
        <dbReference type="EMBL" id="CDW34809.1"/>
    </source>
</evidence>
<organism evidence="10">
    <name type="scientific">Lepeophtheirus salmonis</name>
    <name type="common">Salmon louse</name>
    <name type="synonym">Caligus salmonis</name>
    <dbReference type="NCBI Taxonomy" id="72036"/>
    <lineage>
        <taxon>Eukaryota</taxon>
        <taxon>Metazoa</taxon>
        <taxon>Ecdysozoa</taxon>
        <taxon>Arthropoda</taxon>
        <taxon>Crustacea</taxon>
        <taxon>Multicrustacea</taxon>
        <taxon>Hexanauplia</taxon>
        <taxon>Copepoda</taxon>
        <taxon>Siphonostomatoida</taxon>
        <taxon>Caligidae</taxon>
        <taxon>Lepeophtheirus</taxon>
    </lineage>
</organism>
<dbReference type="GO" id="GO:0006368">
    <property type="term" value="P:transcription elongation by RNA polymerase II"/>
    <property type="evidence" value="ECO:0007669"/>
    <property type="project" value="InterPro"/>
</dbReference>
<gene>
    <name evidence="10" type="primary">hyx</name>
</gene>
<evidence type="ECO:0000259" key="8">
    <source>
        <dbReference type="Pfam" id="PF05179"/>
    </source>
</evidence>
<keyword evidence="3" id="KW-0805">Transcription regulation</keyword>
<reference evidence="10" key="1">
    <citation type="submission" date="2014-05" db="EMBL/GenBank/DDBJ databases">
        <authorList>
            <person name="Chronopoulou M."/>
        </authorList>
    </citation>
    <scope>NUCLEOTIDE SEQUENCE</scope>
    <source>
        <tissue evidence="10">Whole organism</tissue>
    </source>
</reference>
<dbReference type="EMBL" id="HACA01017448">
    <property type="protein sequence ID" value="CDW34809.1"/>
    <property type="molecule type" value="Transcribed_RNA"/>
</dbReference>
<feature type="transmembrane region" description="Helical" evidence="7">
    <location>
        <begin position="12"/>
        <end position="31"/>
    </location>
</feature>
<evidence type="ECO:0000256" key="5">
    <source>
        <dbReference type="ARBA" id="ARBA00023242"/>
    </source>
</evidence>
<dbReference type="PANTHER" id="PTHR12466">
    <property type="entry name" value="CDC73 DOMAIN PROTEIN"/>
    <property type="match status" value="1"/>
</dbReference>
<keyword evidence="4" id="KW-0804">Transcription</keyword>
<dbReference type="FunFam" id="3.40.50.11990:FF:000002">
    <property type="entry name" value="protein CDC73 homolog"/>
    <property type="match status" value="1"/>
</dbReference>